<accession>A0A409VQM3</accession>
<dbReference type="Gene3D" id="3.40.50.10490">
    <property type="entry name" value="Glucose-6-phosphate isomerase like protein, domain 1"/>
    <property type="match status" value="1"/>
</dbReference>
<dbReference type="CDD" id="cd01425">
    <property type="entry name" value="RPS2"/>
    <property type="match status" value="1"/>
</dbReference>
<sequence length="321" mass="35503">MSQPVLRPWLAAARCSSKTLKGSASCSRIISRYQSTEASPFEDSKPLETLDDWYAFRERRAEQKLLFQFFEPYGAVQDQESSWKISDGLHKPQPNATISALLAAGAHFGHASTRMNPNFVPYAYGTRAGITIIDLDHTLPLLRRAANLTRAVVRAGGIVVFIGTRPDLRPIVTKAASRLGKHGFHVGERWLPGTLSNRRQFFGETIVDKTRMIPDLAIILNPLQNTIAINECAAEHVPTIGIIDSNVDPRLVMYPIPANDENTRTAELVAGVLSIAGREGAALHEADAIAEQKSRDKKSRVIAKKRYSSEEDDEDSKYITP</sequence>
<dbReference type="PANTHER" id="PTHR12534">
    <property type="entry name" value="30S RIBOSOMAL PROTEIN S2 PROKARYOTIC AND ORGANELLAR"/>
    <property type="match status" value="1"/>
</dbReference>
<dbReference type="EMBL" id="NHYE01005594">
    <property type="protein sequence ID" value="PPQ68496.1"/>
    <property type="molecule type" value="Genomic_DNA"/>
</dbReference>
<dbReference type="FunCoup" id="A0A409VQM3">
    <property type="interactions" value="155"/>
</dbReference>
<proteinExistence type="inferred from homology"/>
<evidence type="ECO:0000313" key="6">
    <source>
        <dbReference type="Proteomes" id="UP000284706"/>
    </source>
</evidence>
<evidence type="ECO:0000313" key="5">
    <source>
        <dbReference type="EMBL" id="PPQ68496.1"/>
    </source>
</evidence>
<dbReference type="GO" id="GO:0005763">
    <property type="term" value="C:mitochondrial small ribosomal subunit"/>
    <property type="evidence" value="ECO:0007669"/>
    <property type="project" value="TreeGrafter"/>
</dbReference>
<dbReference type="InterPro" id="IPR005706">
    <property type="entry name" value="Ribosomal_uS2_bac/mit/plastid"/>
</dbReference>
<dbReference type="PRINTS" id="PR00395">
    <property type="entry name" value="RIBOSOMALS2"/>
</dbReference>
<name>A0A409VQM3_9AGAR</name>
<dbReference type="HAMAP" id="MF_00291_B">
    <property type="entry name" value="Ribosomal_uS2_B"/>
    <property type="match status" value="1"/>
</dbReference>
<dbReference type="Pfam" id="PF00318">
    <property type="entry name" value="Ribosomal_S2"/>
    <property type="match status" value="2"/>
</dbReference>
<keyword evidence="3" id="KW-0687">Ribonucleoprotein</keyword>
<evidence type="ECO:0000256" key="3">
    <source>
        <dbReference type="ARBA" id="ARBA00023274"/>
    </source>
</evidence>
<dbReference type="InterPro" id="IPR023591">
    <property type="entry name" value="Ribosomal_uS2_flav_dom_sf"/>
</dbReference>
<reference evidence="5 6" key="1">
    <citation type="journal article" date="2018" name="Evol. Lett.">
        <title>Horizontal gene cluster transfer increased hallucinogenic mushroom diversity.</title>
        <authorList>
            <person name="Reynolds H.T."/>
            <person name="Vijayakumar V."/>
            <person name="Gluck-Thaler E."/>
            <person name="Korotkin H.B."/>
            <person name="Matheny P.B."/>
            <person name="Slot J.C."/>
        </authorList>
    </citation>
    <scope>NUCLEOTIDE SEQUENCE [LARGE SCALE GENOMIC DNA]</scope>
    <source>
        <strain evidence="5 6">SRW20</strain>
    </source>
</reference>
<comment type="similarity">
    <text evidence="1">Belongs to the universal ribosomal protein uS2 family.</text>
</comment>
<dbReference type="InterPro" id="IPR018130">
    <property type="entry name" value="Ribosomal_uS2_CS"/>
</dbReference>
<dbReference type="SUPFAM" id="SSF52313">
    <property type="entry name" value="Ribosomal protein S2"/>
    <property type="match status" value="1"/>
</dbReference>
<dbReference type="AlphaFoldDB" id="A0A409VQM3"/>
<dbReference type="Proteomes" id="UP000284706">
    <property type="component" value="Unassembled WGS sequence"/>
</dbReference>
<dbReference type="GO" id="GO:0006412">
    <property type="term" value="P:translation"/>
    <property type="evidence" value="ECO:0007669"/>
    <property type="project" value="InterPro"/>
</dbReference>
<dbReference type="OrthoDB" id="2320368at2759"/>
<dbReference type="GO" id="GO:0003735">
    <property type="term" value="F:structural constituent of ribosome"/>
    <property type="evidence" value="ECO:0007669"/>
    <property type="project" value="InterPro"/>
</dbReference>
<gene>
    <name evidence="5" type="ORF">CVT26_003435</name>
</gene>
<evidence type="ECO:0000256" key="1">
    <source>
        <dbReference type="ARBA" id="ARBA00006242"/>
    </source>
</evidence>
<feature type="region of interest" description="Disordered" evidence="4">
    <location>
        <begin position="287"/>
        <end position="321"/>
    </location>
</feature>
<dbReference type="InterPro" id="IPR001865">
    <property type="entry name" value="Ribosomal_uS2"/>
</dbReference>
<dbReference type="PANTHER" id="PTHR12534:SF0">
    <property type="entry name" value="SMALL RIBOSOMAL SUBUNIT PROTEIN US2M"/>
    <property type="match status" value="1"/>
</dbReference>
<protein>
    <recommendedName>
        <fullName evidence="7">Ribosomal protein S2</fullName>
    </recommendedName>
</protein>
<keyword evidence="6" id="KW-1185">Reference proteome</keyword>
<keyword evidence="2" id="KW-0689">Ribosomal protein</keyword>
<dbReference type="InParanoid" id="A0A409VQM3"/>
<feature type="compositionally biased region" description="Basic residues" evidence="4">
    <location>
        <begin position="295"/>
        <end position="306"/>
    </location>
</feature>
<dbReference type="PROSITE" id="PS00962">
    <property type="entry name" value="RIBOSOMAL_S2_1"/>
    <property type="match status" value="1"/>
</dbReference>
<evidence type="ECO:0000256" key="2">
    <source>
        <dbReference type="ARBA" id="ARBA00022980"/>
    </source>
</evidence>
<evidence type="ECO:0008006" key="7">
    <source>
        <dbReference type="Google" id="ProtNLM"/>
    </source>
</evidence>
<evidence type="ECO:0000256" key="4">
    <source>
        <dbReference type="SAM" id="MobiDB-lite"/>
    </source>
</evidence>
<dbReference type="STRING" id="231916.A0A409VQM3"/>
<comment type="caution">
    <text evidence="5">The sequence shown here is derived from an EMBL/GenBank/DDBJ whole genome shotgun (WGS) entry which is preliminary data.</text>
</comment>
<organism evidence="5 6">
    <name type="scientific">Gymnopilus dilepis</name>
    <dbReference type="NCBI Taxonomy" id="231916"/>
    <lineage>
        <taxon>Eukaryota</taxon>
        <taxon>Fungi</taxon>
        <taxon>Dikarya</taxon>
        <taxon>Basidiomycota</taxon>
        <taxon>Agaricomycotina</taxon>
        <taxon>Agaricomycetes</taxon>
        <taxon>Agaricomycetidae</taxon>
        <taxon>Agaricales</taxon>
        <taxon>Agaricineae</taxon>
        <taxon>Hymenogastraceae</taxon>
        <taxon>Gymnopilus</taxon>
    </lineage>
</organism>